<dbReference type="Proteomes" id="UP000321638">
    <property type="component" value="Unassembled WGS sequence"/>
</dbReference>
<organism evidence="6 7">
    <name type="scientific">Vineibacter terrae</name>
    <dbReference type="NCBI Taxonomy" id="2586908"/>
    <lineage>
        <taxon>Bacteria</taxon>
        <taxon>Pseudomonadati</taxon>
        <taxon>Pseudomonadota</taxon>
        <taxon>Alphaproteobacteria</taxon>
        <taxon>Hyphomicrobiales</taxon>
        <taxon>Vineibacter</taxon>
    </lineage>
</organism>
<dbReference type="InterPro" id="IPR008920">
    <property type="entry name" value="TF_FadR/GntR_C"/>
</dbReference>
<evidence type="ECO:0000256" key="4">
    <source>
        <dbReference type="SAM" id="MobiDB-lite"/>
    </source>
</evidence>
<dbReference type="InterPro" id="IPR000524">
    <property type="entry name" value="Tscrpt_reg_HTH_GntR"/>
</dbReference>
<keyword evidence="3" id="KW-0804">Transcription</keyword>
<dbReference type="PROSITE" id="PS50949">
    <property type="entry name" value="HTH_GNTR"/>
    <property type="match status" value="1"/>
</dbReference>
<dbReference type="OrthoDB" id="9805385at2"/>
<dbReference type="CDD" id="cd07377">
    <property type="entry name" value="WHTH_GntR"/>
    <property type="match status" value="1"/>
</dbReference>
<dbReference type="SUPFAM" id="SSF48008">
    <property type="entry name" value="GntR ligand-binding domain-like"/>
    <property type="match status" value="1"/>
</dbReference>
<gene>
    <name evidence="6" type="ORF">FHP25_31040</name>
</gene>
<dbReference type="PRINTS" id="PR00035">
    <property type="entry name" value="HTHGNTR"/>
</dbReference>
<evidence type="ECO:0000313" key="7">
    <source>
        <dbReference type="Proteomes" id="UP000321638"/>
    </source>
</evidence>
<dbReference type="InterPro" id="IPR036388">
    <property type="entry name" value="WH-like_DNA-bd_sf"/>
</dbReference>
<dbReference type="SMART" id="SM00345">
    <property type="entry name" value="HTH_GNTR"/>
    <property type="match status" value="1"/>
</dbReference>
<keyword evidence="2" id="KW-0238">DNA-binding</keyword>
<evidence type="ECO:0000259" key="5">
    <source>
        <dbReference type="PROSITE" id="PS50949"/>
    </source>
</evidence>
<keyword evidence="7" id="KW-1185">Reference proteome</keyword>
<keyword evidence="1" id="KW-0805">Transcription regulation</keyword>
<proteinExistence type="predicted"/>
<comment type="caution">
    <text evidence="6">The sequence shown here is derived from an EMBL/GenBank/DDBJ whole genome shotgun (WGS) entry which is preliminary data.</text>
</comment>
<dbReference type="Pfam" id="PF07729">
    <property type="entry name" value="FCD"/>
    <property type="match status" value="1"/>
</dbReference>
<dbReference type="EMBL" id="VDUZ01000046">
    <property type="protein sequence ID" value="TXL71260.1"/>
    <property type="molecule type" value="Genomic_DNA"/>
</dbReference>
<feature type="region of interest" description="Disordered" evidence="4">
    <location>
        <begin position="236"/>
        <end position="263"/>
    </location>
</feature>
<dbReference type="SMART" id="SM00895">
    <property type="entry name" value="FCD"/>
    <property type="match status" value="1"/>
</dbReference>
<dbReference type="PANTHER" id="PTHR43537">
    <property type="entry name" value="TRANSCRIPTIONAL REGULATOR, GNTR FAMILY"/>
    <property type="match status" value="1"/>
</dbReference>
<name>A0A5C8PBT3_9HYPH</name>
<evidence type="ECO:0000256" key="3">
    <source>
        <dbReference type="ARBA" id="ARBA00023163"/>
    </source>
</evidence>
<dbReference type="GO" id="GO:0003700">
    <property type="term" value="F:DNA-binding transcription factor activity"/>
    <property type="evidence" value="ECO:0007669"/>
    <property type="project" value="InterPro"/>
</dbReference>
<dbReference type="InterPro" id="IPR036390">
    <property type="entry name" value="WH_DNA-bd_sf"/>
</dbReference>
<accession>A0A5C8PBT3</accession>
<dbReference type="Gene3D" id="1.10.10.10">
    <property type="entry name" value="Winged helix-like DNA-binding domain superfamily/Winged helix DNA-binding domain"/>
    <property type="match status" value="1"/>
</dbReference>
<reference evidence="6 7" key="1">
    <citation type="submission" date="2019-06" db="EMBL/GenBank/DDBJ databases">
        <title>New taxonomy in bacterial strain CC-CFT640, isolated from vineyard.</title>
        <authorList>
            <person name="Lin S.-Y."/>
            <person name="Tsai C.-F."/>
            <person name="Young C.-C."/>
        </authorList>
    </citation>
    <scope>NUCLEOTIDE SEQUENCE [LARGE SCALE GENOMIC DNA]</scope>
    <source>
        <strain evidence="6 7">CC-CFT640</strain>
    </source>
</reference>
<dbReference type="GO" id="GO:0003677">
    <property type="term" value="F:DNA binding"/>
    <property type="evidence" value="ECO:0007669"/>
    <property type="project" value="UniProtKB-KW"/>
</dbReference>
<dbReference type="InterPro" id="IPR011711">
    <property type="entry name" value="GntR_C"/>
</dbReference>
<dbReference type="RefSeq" id="WP_147850882.1">
    <property type="nucleotide sequence ID" value="NZ_VDUZ01000046.1"/>
</dbReference>
<sequence length="263" mass="29100">MTAGPQSLRPLQGGRKSDQVFERITALIRSGEWPTGSKLPPERELAALLNTSRPTVREAIHRAELVGLIEVRHGTGSFVMASAPRTAPDRPMIELIRKEAHRVSEFFEIRRALEGWCAMQAARAATAADLKAMKACLDTMRRLAVTDAAWEANDIAFHSALAAATGNPLAIRIMETLREGFAAFYRFKRYVPNQEDHRVIWQHHVDIYDGVRRRDPAAAHAALIAHMDFVEEKLGEGISGLGGKPPRSPGKPSSRAQRGISRE</sequence>
<evidence type="ECO:0000256" key="1">
    <source>
        <dbReference type="ARBA" id="ARBA00023015"/>
    </source>
</evidence>
<dbReference type="AlphaFoldDB" id="A0A5C8PBT3"/>
<dbReference type="Gene3D" id="1.20.120.530">
    <property type="entry name" value="GntR ligand-binding domain-like"/>
    <property type="match status" value="1"/>
</dbReference>
<dbReference type="PANTHER" id="PTHR43537:SF5">
    <property type="entry name" value="UXU OPERON TRANSCRIPTIONAL REGULATOR"/>
    <property type="match status" value="1"/>
</dbReference>
<evidence type="ECO:0000313" key="6">
    <source>
        <dbReference type="EMBL" id="TXL71260.1"/>
    </source>
</evidence>
<dbReference type="SUPFAM" id="SSF46785">
    <property type="entry name" value="Winged helix' DNA-binding domain"/>
    <property type="match status" value="1"/>
</dbReference>
<evidence type="ECO:0000256" key="2">
    <source>
        <dbReference type="ARBA" id="ARBA00023125"/>
    </source>
</evidence>
<dbReference type="Pfam" id="PF00392">
    <property type="entry name" value="GntR"/>
    <property type="match status" value="1"/>
</dbReference>
<feature type="domain" description="HTH gntR-type" evidence="5">
    <location>
        <begin position="14"/>
        <end position="82"/>
    </location>
</feature>
<protein>
    <submittedName>
        <fullName evidence="6">FadR family transcriptional regulator</fullName>
    </submittedName>
</protein>